<dbReference type="EMBL" id="LBMM01002581">
    <property type="protein sequence ID" value="KMQ94628.1"/>
    <property type="molecule type" value="Genomic_DNA"/>
</dbReference>
<accession>A0A0J7KWG7</accession>
<evidence type="ECO:0000313" key="2">
    <source>
        <dbReference type="Proteomes" id="UP000036403"/>
    </source>
</evidence>
<organism evidence="1 2">
    <name type="scientific">Lasius niger</name>
    <name type="common">Black garden ant</name>
    <dbReference type="NCBI Taxonomy" id="67767"/>
    <lineage>
        <taxon>Eukaryota</taxon>
        <taxon>Metazoa</taxon>
        <taxon>Ecdysozoa</taxon>
        <taxon>Arthropoda</taxon>
        <taxon>Hexapoda</taxon>
        <taxon>Insecta</taxon>
        <taxon>Pterygota</taxon>
        <taxon>Neoptera</taxon>
        <taxon>Endopterygota</taxon>
        <taxon>Hymenoptera</taxon>
        <taxon>Apocrita</taxon>
        <taxon>Aculeata</taxon>
        <taxon>Formicoidea</taxon>
        <taxon>Formicidae</taxon>
        <taxon>Formicinae</taxon>
        <taxon>Lasius</taxon>
        <taxon>Lasius</taxon>
    </lineage>
</organism>
<sequence>MARKKRGNTTRLARSILDTELYLGVLRRRLLEVDNVVRLEDDSGGGGGGVVGVVVVVVVCLDVGLQVTQDICQ</sequence>
<keyword evidence="2" id="KW-1185">Reference proteome</keyword>
<dbReference type="PaxDb" id="67767-A0A0J7KWG7"/>
<dbReference type="AlphaFoldDB" id="A0A0J7KWG7"/>
<comment type="caution">
    <text evidence="1">The sequence shown here is derived from an EMBL/GenBank/DDBJ whole genome shotgun (WGS) entry which is preliminary data.</text>
</comment>
<evidence type="ECO:0000313" key="1">
    <source>
        <dbReference type="EMBL" id="KMQ94628.1"/>
    </source>
</evidence>
<proteinExistence type="predicted"/>
<gene>
    <name evidence="1" type="ORF">RF55_5204</name>
</gene>
<reference evidence="1 2" key="1">
    <citation type="submission" date="2015-04" db="EMBL/GenBank/DDBJ databases">
        <title>Lasius niger genome sequencing.</title>
        <authorList>
            <person name="Konorov E.A."/>
            <person name="Nikitin M.A."/>
            <person name="Kirill M.V."/>
            <person name="Chang P."/>
        </authorList>
    </citation>
    <scope>NUCLEOTIDE SEQUENCE [LARGE SCALE GENOMIC DNA]</scope>
    <source>
        <tissue evidence="1">Whole</tissue>
    </source>
</reference>
<name>A0A0J7KWG7_LASNI</name>
<dbReference type="Proteomes" id="UP000036403">
    <property type="component" value="Unassembled WGS sequence"/>
</dbReference>
<protein>
    <submittedName>
        <fullName evidence="1">Uncharacterized protein</fullName>
    </submittedName>
</protein>